<dbReference type="AlphaFoldDB" id="A0A9D1J9I9"/>
<feature type="transmembrane region" description="Helical" evidence="8">
    <location>
        <begin position="462"/>
        <end position="485"/>
    </location>
</feature>
<evidence type="ECO:0000256" key="7">
    <source>
        <dbReference type="PIRNR" id="PIRNR016636"/>
    </source>
</evidence>
<feature type="transmembrane region" description="Helical" evidence="8">
    <location>
        <begin position="5"/>
        <end position="22"/>
    </location>
</feature>
<evidence type="ECO:0000256" key="6">
    <source>
        <dbReference type="ARBA" id="ARBA00023136"/>
    </source>
</evidence>
<keyword evidence="7" id="KW-0012">Acyltransferase</keyword>
<dbReference type="Proteomes" id="UP000823913">
    <property type="component" value="Unassembled WGS sequence"/>
</dbReference>
<dbReference type="GO" id="GO:0042121">
    <property type="term" value="P:alginic acid biosynthetic process"/>
    <property type="evidence" value="ECO:0007669"/>
    <property type="project" value="InterPro"/>
</dbReference>
<dbReference type="PANTHER" id="PTHR13285">
    <property type="entry name" value="ACYLTRANSFERASE"/>
    <property type="match status" value="1"/>
</dbReference>
<dbReference type="GO" id="GO:0016746">
    <property type="term" value="F:acyltransferase activity"/>
    <property type="evidence" value="ECO:0007669"/>
    <property type="project" value="UniProtKB-KW"/>
</dbReference>
<comment type="similarity">
    <text evidence="2 7">Belongs to the membrane-bound acyltransferase family.</text>
</comment>
<dbReference type="InterPro" id="IPR004299">
    <property type="entry name" value="MBOAT_fam"/>
</dbReference>
<name>A0A9D1J9I9_9FIRM</name>
<accession>A0A9D1J9I9</accession>
<evidence type="ECO:0000313" key="10">
    <source>
        <dbReference type="Proteomes" id="UP000823913"/>
    </source>
</evidence>
<organism evidence="9 10">
    <name type="scientific">Candidatus Coproplasma avicola</name>
    <dbReference type="NCBI Taxonomy" id="2840744"/>
    <lineage>
        <taxon>Bacteria</taxon>
        <taxon>Bacillati</taxon>
        <taxon>Bacillota</taxon>
        <taxon>Clostridia</taxon>
        <taxon>Eubacteriales</taxon>
        <taxon>Candidatus Coproplasma</taxon>
    </lineage>
</organism>
<protein>
    <submittedName>
        <fullName evidence="9">MBOAT family protein</fullName>
    </submittedName>
</protein>
<keyword evidence="5 8" id="KW-1133">Transmembrane helix</keyword>
<evidence type="ECO:0000256" key="3">
    <source>
        <dbReference type="ARBA" id="ARBA00022475"/>
    </source>
</evidence>
<evidence type="ECO:0000256" key="1">
    <source>
        <dbReference type="ARBA" id="ARBA00004651"/>
    </source>
</evidence>
<feature type="transmembrane region" description="Helical" evidence="8">
    <location>
        <begin position="115"/>
        <end position="137"/>
    </location>
</feature>
<keyword evidence="6 7" id="KW-0472">Membrane</keyword>
<evidence type="ECO:0000256" key="8">
    <source>
        <dbReference type="SAM" id="Phobius"/>
    </source>
</evidence>
<evidence type="ECO:0000256" key="5">
    <source>
        <dbReference type="ARBA" id="ARBA00022989"/>
    </source>
</evidence>
<evidence type="ECO:0000256" key="2">
    <source>
        <dbReference type="ARBA" id="ARBA00010323"/>
    </source>
</evidence>
<dbReference type="InterPro" id="IPR051085">
    <property type="entry name" value="MB_O-acyltransferase"/>
</dbReference>
<keyword evidence="7" id="KW-0808">Transferase</keyword>
<reference evidence="9" key="2">
    <citation type="journal article" date="2021" name="PeerJ">
        <title>Extensive microbial diversity within the chicken gut microbiome revealed by metagenomics and culture.</title>
        <authorList>
            <person name="Gilroy R."/>
            <person name="Ravi A."/>
            <person name="Getino M."/>
            <person name="Pursley I."/>
            <person name="Horton D.L."/>
            <person name="Alikhan N.F."/>
            <person name="Baker D."/>
            <person name="Gharbi K."/>
            <person name="Hall N."/>
            <person name="Watson M."/>
            <person name="Adriaenssens E.M."/>
            <person name="Foster-Nyarko E."/>
            <person name="Jarju S."/>
            <person name="Secka A."/>
            <person name="Antonio M."/>
            <person name="Oren A."/>
            <person name="Chaudhuri R.R."/>
            <person name="La Ragione R."/>
            <person name="Hildebrand F."/>
            <person name="Pallen M.J."/>
        </authorList>
    </citation>
    <scope>NUCLEOTIDE SEQUENCE</scope>
    <source>
        <strain evidence="9">ChiW16-3235</strain>
    </source>
</reference>
<feature type="transmembrane region" description="Helical" evidence="8">
    <location>
        <begin position="221"/>
        <end position="241"/>
    </location>
</feature>
<feature type="transmembrane region" description="Helical" evidence="8">
    <location>
        <begin position="331"/>
        <end position="347"/>
    </location>
</feature>
<evidence type="ECO:0000256" key="4">
    <source>
        <dbReference type="ARBA" id="ARBA00022692"/>
    </source>
</evidence>
<proteinExistence type="inferred from homology"/>
<reference evidence="9" key="1">
    <citation type="submission" date="2020-10" db="EMBL/GenBank/DDBJ databases">
        <authorList>
            <person name="Gilroy R."/>
        </authorList>
    </citation>
    <scope>NUCLEOTIDE SEQUENCE</scope>
    <source>
        <strain evidence="9">ChiW16-3235</strain>
    </source>
</reference>
<evidence type="ECO:0000313" key="9">
    <source>
        <dbReference type="EMBL" id="HIR67042.1"/>
    </source>
</evidence>
<dbReference type="GO" id="GO:0005886">
    <property type="term" value="C:plasma membrane"/>
    <property type="evidence" value="ECO:0007669"/>
    <property type="project" value="UniProtKB-SubCell"/>
</dbReference>
<sequence>MNFNSLEFLIFLPAVVALYWILPFRFRWALLLAASLFFYMSWNVWLIVLIGITTITAYVAAICISRAHSAGVKRACLIITLVICLGILIFFKYINFILESVVGVIRLFNAAQDDIVLNIILPVGISFYTFQTLSYVIDVYRGDYPAEKHFGYFALYVTYFPQLVAGPIEKPGTLLPQLRARHELNGDDMMAGGKWLLSGFFRKCVIADFCGIFVDKVYADLASANALAIFAASALFLIQIYNDFAGYSEIALGSARLMGVKLSKNFDKPLSSTSFTEFFRRWHITLNQWFAQYVYIPLGGNRRGTARKLLNTMMVFALCGLWHGANWTFVIWGLVAGMFICIETLLKKPCKKACGRLGIDTGGAGITLLRRAVVFVLFVACCIPFRAQNIGEIGVAFSRLFTAWNFGSGLFTGAFESLGMSAMQLLLLLCCLVAMGLIYHMTEDVQSDGALPLTGAYARVNYNINMSLYIYGIMAVALCWLALLANSDVSGFAYFQF</sequence>
<feature type="transmembrane region" description="Helical" evidence="8">
    <location>
        <begin position="76"/>
        <end position="95"/>
    </location>
</feature>
<feature type="transmembrane region" description="Helical" evidence="8">
    <location>
        <begin position="42"/>
        <end position="64"/>
    </location>
</feature>
<dbReference type="InterPro" id="IPR024194">
    <property type="entry name" value="Ac/AlaTfrase_AlgI/DltB"/>
</dbReference>
<dbReference type="InterPro" id="IPR028362">
    <property type="entry name" value="AlgI"/>
</dbReference>
<feature type="transmembrane region" description="Helical" evidence="8">
    <location>
        <begin position="149"/>
        <end position="168"/>
    </location>
</feature>
<dbReference type="Pfam" id="PF03062">
    <property type="entry name" value="MBOAT"/>
    <property type="match status" value="1"/>
</dbReference>
<feature type="transmembrane region" description="Helical" evidence="8">
    <location>
        <begin position="368"/>
        <end position="387"/>
    </location>
</feature>
<dbReference type="EMBL" id="DVHK01000075">
    <property type="protein sequence ID" value="HIR67042.1"/>
    <property type="molecule type" value="Genomic_DNA"/>
</dbReference>
<gene>
    <name evidence="9" type="ORF">IAB94_03210</name>
</gene>
<dbReference type="PIRSF" id="PIRSF016636">
    <property type="entry name" value="AlgI_DltB"/>
    <property type="match status" value="1"/>
</dbReference>
<keyword evidence="4 8" id="KW-0812">Transmembrane</keyword>
<keyword evidence="3 7" id="KW-1003">Cell membrane</keyword>
<dbReference type="PANTHER" id="PTHR13285:SF18">
    <property type="entry name" value="PROTEIN-CYSTEINE N-PALMITOYLTRANSFERASE RASP"/>
    <property type="match status" value="1"/>
</dbReference>
<feature type="transmembrane region" description="Helical" evidence="8">
    <location>
        <begin position="425"/>
        <end position="442"/>
    </location>
</feature>
<comment type="caution">
    <text evidence="9">The sequence shown here is derived from an EMBL/GenBank/DDBJ whole genome shotgun (WGS) entry which is preliminary data.</text>
</comment>
<dbReference type="PIRSF" id="PIRSF500217">
    <property type="entry name" value="AlgI"/>
    <property type="match status" value="1"/>
</dbReference>
<comment type="subcellular location">
    <subcellularLocation>
        <location evidence="1">Cell membrane</location>
        <topology evidence="1">Multi-pass membrane protein</topology>
    </subcellularLocation>
</comment>